<dbReference type="InterPro" id="IPR018062">
    <property type="entry name" value="HTH_AraC-typ_CS"/>
</dbReference>
<keyword evidence="2" id="KW-0238">DNA-binding</keyword>
<dbReference type="InterPro" id="IPR035418">
    <property type="entry name" value="AraC-bd_2"/>
</dbReference>
<comment type="caution">
    <text evidence="5">The sequence shown here is derived from an EMBL/GenBank/DDBJ whole genome shotgun (WGS) entry which is preliminary data.</text>
</comment>
<gene>
    <name evidence="5" type="ORF">RNC47_10800</name>
</gene>
<feature type="domain" description="HTH araC/xylS-type" evidence="4">
    <location>
        <begin position="216"/>
        <end position="317"/>
    </location>
</feature>
<dbReference type="InterPro" id="IPR009057">
    <property type="entry name" value="Homeodomain-like_sf"/>
</dbReference>
<dbReference type="PANTHER" id="PTHR46796">
    <property type="entry name" value="HTH-TYPE TRANSCRIPTIONAL ACTIVATOR RHAS-RELATED"/>
    <property type="match status" value="1"/>
</dbReference>
<reference evidence="6" key="1">
    <citation type="submission" date="2023-07" db="EMBL/GenBank/DDBJ databases">
        <title>30 novel species of actinomycetes from the DSMZ collection.</title>
        <authorList>
            <person name="Nouioui I."/>
        </authorList>
    </citation>
    <scope>NUCLEOTIDE SEQUENCE [LARGE SCALE GENOMIC DNA]</scope>
    <source>
        <strain evidence="6">DSM 44918</strain>
    </source>
</reference>
<dbReference type="PROSITE" id="PS01124">
    <property type="entry name" value="HTH_ARAC_FAMILY_2"/>
    <property type="match status" value="1"/>
</dbReference>
<dbReference type="PANTHER" id="PTHR46796:SF6">
    <property type="entry name" value="ARAC SUBFAMILY"/>
    <property type="match status" value="1"/>
</dbReference>
<dbReference type="InterPro" id="IPR018060">
    <property type="entry name" value="HTH_AraC"/>
</dbReference>
<evidence type="ECO:0000256" key="2">
    <source>
        <dbReference type="ARBA" id="ARBA00023125"/>
    </source>
</evidence>
<sequence>MIETVFTGEALTPAETFERWRQLAIDAHSPCEVRTERVNDFRATLRLLDLGLVTGSSFTCPPVTSARTPKLIRHSDPEVLYVSLPRRGRLDVTRQDGQEASAAGDLMIMSSSLAYRGDVRTAGKPAVVEEFIVPRALLPDALRAASHTLTLSLPTTGGLAALLVRFLTHVLTDAEEYGHSDTTPLGTIAVDLIAALLAHHVDRPLPPESQPRVLALRVREFIQRNLGDPELTPPKVAAAHHISTRTLHRLFERQDTTVAAFIRRQRLERARRDLKDPRLAHLPIAAIAQRAGFLRPADFTRSFRTAYGATPRAYRHEMTRSFNP</sequence>
<evidence type="ECO:0000256" key="1">
    <source>
        <dbReference type="ARBA" id="ARBA00023015"/>
    </source>
</evidence>
<dbReference type="PROSITE" id="PS00041">
    <property type="entry name" value="HTH_ARAC_FAMILY_1"/>
    <property type="match status" value="1"/>
</dbReference>
<dbReference type="SUPFAM" id="SSF46689">
    <property type="entry name" value="Homeodomain-like"/>
    <property type="match status" value="1"/>
</dbReference>
<dbReference type="InterPro" id="IPR050204">
    <property type="entry name" value="AraC_XylS_family_regulators"/>
</dbReference>
<evidence type="ECO:0000313" key="6">
    <source>
        <dbReference type="Proteomes" id="UP001183420"/>
    </source>
</evidence>
<evidence type="ECO:0000313" key="5">
    <source>
        <dbReference type="EMBL" id="MDT0318825.1"/>
    </source>
</evidence>
<dbReference type="Gene3D" id="1.10.10.60">
    <property type="entry name" value="Homeodomain-like"/>
    <property type="match status" value="1"/>
</dbReference>
<dbReference type="SMART" id="SM00342">
    <property type="entry name" value="HTH_ARAC"/>
    <property type="match status" value="1"/>
</dbReference>
<keyword evidence="3" id="KW-0804">Transcription</keyword>
<keyword evidence="1" id="KW-0805">Transcription regulation</keyword>
<dbReference type="Pfam" id="PF14525">
    <property type="entry name" value="AraC_binding_2"/>
    <property type="match status" value="1"/>
</dbReference>
<dbReference type="Pfam" id="PF12833">
    <property type="entry name" value="HTH_18"/>
    <property type="match status" value="1"/>
</dbReference>
<organism evidence="5 6">
    <name type="scientific">Streptomyces millisiae</name>
    <dbReference type="NCBI Taxonomy" id="3075542"/>
    <lineage>
        <taxon>Bacteria</taxon>
        <taxon>Bacillati</taxon>
        <taxon>Actinomycetota</taxon>
        <taxon>Actinomycetes</taxon>
        <taxon>Kitasatosporales</taxon>
        <taxon>Streptomycetaceae</taxon>
        <taxon>Streptomyces</taxon>
    </lineage>
</organism>
<protein>
    <submittedName>
        <fullName evidence="5">Helix-turn-helix domain-containing protein</fullName>
    </submittedName>
</protein>
<dbReference type="Proteomes" id="UP001183420">
    <property type="component" value="Unassembled WGS sequence"/>
</dbReference>
<evidence type="ECO:0000256" key="3">
    <source>
        <dbReference type="ARBA" id="ARBA00023163"/>
    </source>
</evidence>
<keyword evidence="6" id="KW-1185">Reference proteome</keyword>
<dbReference type="EMBL" id="JAVREM010000009">
    <property type="protein sequence ID" value="MDT0318825.1"/>
    <property type="molecule type" value="Genomic_DNA"/>
</dbReference>
<name>A0ABU2LMJ3_9ACTN</name>
<accession>A0ABU2LMJ3</accession>
<evidence type="ECO:0000259" key="4">
    <source>
        <dbReference type="PROSITE" id="PS01124"/>
    </source>
</evidence>
<dbReference type="RefSeq" id="WP_311597745.1">
    <property type="nucleotide sequence ID" value="NZ_JAVREM010000009.1"/>
</dbReference>
<proteinExistence type="predicted"/>